<comment type="cofactor">
    <cofactor evidence="1">
        <name>Mn(2+)</name>
        <dbReference type="ChEBI" id="CHEBI:29035"/>
    </cofactor>
</comment>
<dbReference type="InterPro" id="IPR001932">
    <property type="entry name" value="PPM-type_phosphatase-like_dom"/>
</dbReference>
<feature type="compositionally biased region" description="Basic and acidic residues" evidence="2">
    <location>
        <begin position="1"/>
        <end position="14"/>
    </location>
</feature>
<dbReference type="GO" id="GO:0004722">
    <property type="term" value="F:protein serine/threonine phosphatase activity"/>
    <property type="evidence" value="ECO:0007669"/>
    <property type="project" value="UniProtKB-EC"/>
</dbReference>
<keyword evidence="5" id="KW-1185">Reference proteome</keyword>
<proteinExistence type="inferred from homology"/>
<organism evidence="4 5">
    <name type="scientific">Quillaja saponaria</name>
    <name type="common">Soap bark tree</name>
    <dbReference type="NCBI Taxonomy" id="32244"/>
    <lineage>
        <taxon>Eukaryota</taxon>
        <taxon>Viridiplantae</taxon>
        <taxon>Streptophyta</taxon>
        <taxon>Embryophyta</taxon>
        <taxon>Tracheophyta</taxon>
        <taxon>Spermatophyta</taxon>
        <taxon>Magnoliopsida</taxon>
        <taxon>eudicotyledons</taxon>
        <taxon>Gunneridae</taxon>
        <taxon>Pentapetalae</taxon>
        <taxon>rosids</taxon>
        <taxon>fabids</taxon>
        <taxon>Fabales</taxon>
        <taxon>Quillajaceae</taxon>
        <taxon>Quillaja</taxon>
    </lineage>
</organism>
<protein>
    <recommendedName>
        <fullName evidence="1">Protein phosphatase</fullName>
        <ecNumber evidence="1">3.1.3.16</ecNumber>
    </recommendedName>
</protein>
<dbReference type="Proteomes" id="UP001163823">
    <property type="component" value="Chromosome 1"/>
</dbReference>
<reference evidence="4 5" key="1">
    <citation type="journal article" date="2023" name="Science">
        <title>Elucidation of the pathway for biosynthesis of saponin adjuvants from the soapbark tree.</title>
        <authorList>
            <person name="Reed J."/>
            <person name="Orme A."/>
            <person name="El-Demerdash A."/>
            <person name="Owen C."/>
            <person name="Martin L.B.B."/>
            <person name="Misra R.C."/>
            <person name="Kikuchi S."/>
            <person name="Rejzek M."/>
            <person name="Martin A.C."/>
            <person name="Harkess A."/>
            <person name="Leebens-Mack J."/>
            <person name="Louveau T."/>
            <person name="Stephenson M.J."/>
            <person name="Osbourn A."/>
        </authorList>
    </citation>
    <scope>NUCLEOTIDE SEQUENCE [LARGE SCALE GENOMIC DNA]</scope>
    <source>
        <strain evidence="4">S10</strain>
    </source>
</reference>
<dbReference type="GO" id="GO:0046872">
    <property type="term" value="F:metal ion binding"/>
    <property type="evidence" value="ECO:0007669"/>
    <property type="project" value="UniProtKB-UniRule"/>
</dbReference>
<dbReference type="PANTHER" id="PTHR12320:SF14">
    <property type="entry name" value="PROTEIN PHOSPHATASE"/>
    <property type="match status" value="1"/>
</dbReference>
<comment type="catalytic activity">
    <reaction evidence="1">
        <text>O-phospho-L-seryl-[protein] + H2O = L-seryl-[protein] + phosphate</text>
        <dbReference type="Rhea" id="RHEA:20629"/>
        <dbReference type="Rhea" id="RHEA-COMP:9863"/>
        <dbReference type="Rhea" id="RHEA-COMP:11604"/>
        <dbReference type="ChEBI" id="CHEBI:15377"/>
        <dbReference type="ChEBI" id="CHEBI:29999"/>
        <dbReference type="ChEBI" id="CHEBI:43474"/>
        <dbReference type="ChEBI" id="CHEBI:83421"/>
        <dbReference type="EC" id="3.1.3.16"/>
    </reaction>
</comment>
<dbReference type="EC" id="3.1.3.16" evidence="1"/>
<evidence type="ECO:0000256" key="1">
    <source>
        <dbReference type="RuleBase" id="RU366020"/>
    </source>
</evidence>
<comment type="similarity">
    <text evidence="1">Belongs to the PP2C family.</text>
</comment>
<dbReference type="AlphaFoldDB" id="A0AAD7QHZ5"/>
<keyword evidence="1" id="KW-0904">Protein phosphatase</keyword>
<keyword evidence="1" id="KW-0460">Magnesium</keyword>
<dbReference type="KEGG" id="qsa:O6P43_001060"/>
<dbReference type="SMART" id="SM00332">
    <property type="entry name" value="PP2Cc"/>
    <property type="match status" value="1"/>
</dbReference>
<evidence type="ECO:0000256" key="2">
    <source>
        <dbReference type="SAM" id="MobiDB-lite"/>
    </source>
</evidence>
<name>A0AAD7QHZ5_QUISA</name>
<dbReference type="SUPFAM" id="SSF81606">
    <property type="entry name" value="PP2C-like"/>
    <property type="match status" value="1"/>
</dbReference>
<comment type="catalytic activity">
    <reaction evidence="1">
        <text>O-phospho-L-threonyl-[protein] + H2O = L-threonyl-[protein] + phosphate</text>
        <dbReference type="Rhea" id="RHEA:47004"/>
        <dbReference type="Rhea" id="RHEA-COMP:11060"/>
        <dbReference type="Rhea" id="RHEA-COMP:11605"/>
        <dbReference type="ChEBI" id="CHEBI:15377"/>
        <dbReference type="ChEBI" id="CHEBI:30013"/>
        <dbReference type="ChEBI" id="CHEBI:43474"/>
        <dbReference type="ChEBI" id="CHEBI:61977"/>
        <dbReference type="EC" id="3.1.3.16"/>
    </reaction>
</comment>
<feature type="region of interest" description="Disordered" evidence="2">
    <location>
        <begin position="1"/>
        <end position="25"/>
    </location>
</feature>
<dbReference type="PANTHER" id="PTHR12320">
    <property type="entry name" value="PROTEIN PHOSPHATASE 2C"/>
    <property type="match status" value="1"/>
</dbReference>
<gene>
    <name evidence="4" type="ORF">O6P43_001060</name>
</gene>
<keyword evidence="1" id="KW-0464">Manganese</keyword>
<dbReference type="InterPro" id="IPR039123">
    <property type="entry name" value="PPTC7"/>
</dbReference>
<accession>A0AAD7QHZ5</accession>
<dbReference type="InterPro" id="IPR036457">
    <property type="entry name" value="PPM-type-like_dom_sf"/>
</dbReference>
<keyword evidence="1" id="KW-0378">Hydrolase</keyword>
<dbReference type="PROSITE" id="PS51746">
    <property type="entry name" value="PPM_2"/>
    <property type="match status" value="1"/>
</dbReference>
<dbReference type="Gene3D" id="3.60.40.10">
    <property type="entry name" value="PPM-type phosphatase domain"/>
    <property type="match status" value="2"/>
</dbReference>
<dbReference type="EMBL" id="JARAOO010000001">
    <property type="protein sequence ID" value="KAJ7981851.1"/>
    <property type="molecule type" value="Genomic_DNA"/>
</dbReference>
<comment type="caution">
    <text evidence="4">The sequence shown here is derived from an EMBL/GenBank/DDBJ whole genome shotgun (WGS) entry which is preliminary data.</text>
</comment>
<feature type="domain" description="PPM-type phosphatase" evidence="3">
    <location>
        <begin position="31"/>
        <end position="271"/>
    </location>
</feature>
<comment type="cofactor">
    <cofactor evidence="1">
        <name>Mg(2+)</name>
        <dbReference type="ChEBI" id="CHEBI:18420"/>
    </cofactor>
</comment>
<evidence type="ECO:0000259" key="3">
    <source>
        <dbReference type="PROSITE" id="PS51746"/>
    </source>
</evidence>
<evidence type="ECO:0000313" key="4">
    <source>
        <dbReference type="EMBL" id="KAJ7981851.1"/>
    </source>
</evidence>
<sequence>MTNSPKVEDHDRHSSPSTDSTKPNLKMVLGSHYFPKYNLKKPFGEDAHFICPEKQTLGVADGVGAWAKKGIDGGEYARQLMANSLAAVHNQPTGAVDPKRVLTEGYLNTKEQGSSTACILTLKTQEHLLLATNMGDSGFFLFRNNKLFFRSSVMQHSYNCPYQLKYDSKSDSPELAIDLTIPVMPGDFIVVGTDGLFDNLWPKEIEDILEWATTKLESVEPQHLAWTIGRVAYYNSSNKQKVSPFAEAARVAGRIHVGGKIDDITVVVAHIVSSS</sequence>
<evidence type="ECO:0000313" key="5">
    <source>
        <dbReference type="Proteomes" id="UP001163823"/>
    </source>
</evidence>
<keyword evidence="1" id="KW-0479">Metal-binding</keyword>